<evidence type="ECO:0000313" key="3">
    <source>
        <dbReference type="EMBL" id="KMN12555.1"/>
    </source>
</evidence>
<dbReference type="Pfam" id="PF02357">
    <property type="entry name" value="NusG"/>
    <property type="match status" value="1"/>
</dbReference>
<comment type="caution">
    <text evidence="3">The sequence shown here is derived from an EMBL/GenBank/DDBJ whole genome shotgun (WGS) entry which is preliminary data.</text>
</comment>
<evidence type="ECO:0000259" key="2">
    <source>
        <dbReference type="SMART" id="SM00738"/>
    </source>
</evidence>
<keyword evidence="1" id="KW-0804">Transcription</keyword>
<dbReference type="OrthoDB" id="9790639at2"/>
<dbReference type="PATRIC" id="fig|1608994.3.peg.4208"/>
<dbReference type="STRING" id="1608994.TU86_17550"/>
<dbReference type="InterPro" id="IPR036735">
    <property type="entry name" value="NGN_dom_sf"/>
</dbReference>
<dbReference type="GO" id="GO:0006354">
    <property type="term" value="P:DNA-templated transcription elongation"/>
    <property type="evidence" value="ECO:0007669"/>
    <property type="project" value="InterPro"/>
</dbReference>
<name>A0A0J6ID71_9PSED</name>
<dbReference type="AlphaFoldDB" id="A0A0J6ID71"/>
<dbReference type="Gene3D" id="3.30.70.940">
    <property type="entry name" value="NusG, N-terminal domain"/>
    <property type="match status" value="1"/>
</dbReference>
<accession>A0A0J6ID71</accession>
<gene>
    <name evidence="3" type="ORF">TU86_17550</name>
</gene>
<dbReference type="SMART" id="SM00738">
    <property type="entry name" value="NGN"/>
    <property type="match status" value="1"/>
</dbReference>
<dbReference type="SUPFAM" id="SSF82679">
    <property type="entry name" value="N-utilization substance G protein NusG, N-terminal domain"/>
    <property type="match status" value="1"/>
</dbReference>
<organism evidence="3 4">
    <name type="scientific">Pseudomonas weihenstephanensis</name>
    <dbReference type="NCBI Taxonomy" id="1608994"/>
    <lineage>
        <taxon>Bacteria</taxon>
        <taxon>Pseudomonadati</taxon>
        <taxon>Pseudomonadota</taxon>
        <taxon>Gammaproteobacteria</taxon>
        <taxon>Pseudomonadales</taxon>
        <taxon>Pseudomonadaceae</taxon>
        <taxon>Pseudomonas</taxon>
    </lineage>
</organism>
<feature type="domain" description="NusG-like N-terminal" evidence="2">
    <location>
        <begin position="2"/>
        <end position="93"/>
    </location>
</feature>
<dbReference type="CDD" id="cd09892">
    <property type="entry name" value="NGN_SP_RfaH"/>
    <property type="match status" value="1"/>
</dbReference>
<reference evidence="3 4" key="1">
    <citation type="submission" date="2015-02" db="EMBL/GenBank/DDBJ databases">
        <title>Pseudomonas helleri sp. nov. and Pseudomonas weihenstephanensis sp. nov., isolated from raw cows milk.</title>
        <authorList>
            <person name="von Neubeck M."/>
            <person name="Huptas C."/>
            <person name="Wenning M."/>
            <person name="Scherer S."/>
        </authorList>
    </citation>
    <scope>NUCLEOTIDE SEQUENCE [LARGE SCALE GENOMIC DNA]</scope>
    <source>
        <strain evidence="3 4">DSM 29166</strain>
    </source>
</reference>
<sequence length="153" mass="17527">MQCKPKQDERAEDNLVRQGYVCSRPTCRRERQLRGKQRLIEESLFPGYLFIRMPHDANWAPLRSTRGVSRVVAFGGRPLAVSHALITHLQWRAQTHVIPAYRPGDEVTILDEGFEGVESIFVAMDGNERVVLLIHLMNQQQQITLPITRIAGR</sequence>
<protein>
    <submittedName>
        <fullName evidence="3">Antitermination protein NusG</fullName>
    </submittedName>
</protein>
<dbReference type="Proteomes" id="UP000036325">
    <property type="component" value="Unassembled WGS sequence"/>
</dbReference>
<dbReference type="EMBL" id="JYLF01000008">
    <property type="protein sequence ID" value="KMN12555.1"/>
    <property type="molecule type" value="Genomic_DNA"/>
</dbReference>
<evidence type="ECO:0000256" key="1">
    <source>
        <dbReference type="ARBA" id="ARBA00023163"/>
    </source>
</evidence>
<evidence type="ECO:0000313" key="4">
    <source>
        <dbReference type="Proteomes" id="UP000036325"/>
    </source>
</evidence>
<dbReference type="InterPro" id="IPR006645">
    <property type="entry name" value="NGN-like_dom"/>
</dbReference>
<proteinExistence type="predicted"/>